<reference evidence="1 2" key="1">
    <citation type="submission" date="2017-09" db="EMBL/GenBank/DDBJ databases">
        <title>Genomics of the genus Arcobacter.</title>
        <authorList>
            <person name="Perez-Cataluna A."/>
            <person name="Figueras M.J."/>
            <person name="Salas-Masso N."/>
        </authorList>
    </citation>
    <scope>NUCLEOTIDE SEQUENCE [LARGE SCALE GENOMIC DNA]</scope>
    <source>
        <strain evidence="1 2">CECT 7386</strain>
    </source>
</reference>
<proteinExistence type="predicted"/>
<dbReference type="KEGG" id="amyt:AMYT_1743"/>
<evidence type="ECO:0000313" key="2">
    <source>
        <dbReference type="Proteomes" id="UP000290092"/>
    </source>
</evidence>
<comment type="caution">
    <text evidence="1">The sequence shown here is derived from an EMBL/GenBank/DDBJ whole genome shotgun (WGS) entry which is preliminary data.</text>
</comment>
<accession>A0AAX2AFU4</accession>
<evidence type="ECO:0000313" key="1">
    <source>
        <dbReference type="EMBL" id="RXK15713.1"/>
    </source>
</evidence>
<dbReference type="SUPFAM" id="SSF140663">
    <property type="entry name" value="TTHA0068-like"/>
    <property type="match status" value="1"/>
</dbReference>
<sequence>MEAIDKFIKAIEEHNFIQAHELLEEDWKEYKKQGLKKEAKALQGLINAATALALFYNKKRPEGFKKVWPVYIKYKPLLKQVSFKNMPKYYYASILLEEKKEELINF</sequence>
<dbReference type="AlphaFoldDB" id="A0AAX2AFU4"/>
<dbReference type="Pfam" id="PF03745">
    <property type="entry name" value="DUF309"/>
    <property type="match status" value="1"/>
</dbReference>
<dbReference type="InterPro" id="IPR023203">
    <property type="entry name" value="TTHA0068_sf"/>
</dbReference>
<dbReference type="Gene3D" id="1.10.3450.10">
    <property type="entry name" value="TTHA0068-like"/>
    <property type="match status" value="1"/>
</dbReference>
<dbReference type="InterPro" id="IPR005500">
    <property type="entry name" value="DUF309"/>
</dbReference>
<name>A0AAX2AFU4_9BACT</name>
<organism evidence="1 2">
    <name type="scientific">Malaciobacter mytili LMG 24559</name>
    <dbReference type="NCBI Taxonomy" id="1032238"/>
    <lineage>
        <taxon>Bacteria</taxon>
        <taxon>Pseudomonadati</taxon>
        <taxon>Campylobacterota</taxon>
        <taxon>Epsilonproteobacteria</taxon>
        <taxon>Campylobacterales</taxon>
        <taxon>Arcobacteraceae</taxon>
        <taxon>Malaciobacter</taxon>
    </lineage>
</organism>
<dbReference type="Proteomes" id="UP000290092">
    <property type="component" value="Unassembled WGS sequence"/>
</dbReference>
<dbReference type="RefSeq" id="WP_114842160.1">
    <property type="nucleotide sequence ID" value="NZ_CP031219.1"/>
</dbReference>
<dbReference type="EMBL" id="NXID01000023">
    <property type="protein sequence ID" value="RXK15713.1"/>
    <property type="molecule type" value="Genomic_DNA"/>
</dbReference>
<keyword evidence="2" id="KW-1185">Reference proteome</keyword>
<protein>
    <recommendedName>
        <fullName evidence="3">DUF309 domain-containing protein</fullName>
    </recommendedName>
</protein>
<evidence type="ECO:0008006" key="3">
    <source>
        <dbReference type="Google" id="ProtNLM"/>
    </source>
</evidence>
<gene>
    <name evidence="1" type="ORF">CP985_07325</name>
</gene>